<name>R7ZV52_9BACT</name>
<dbReference type="InterPro" id="IPR050834">
    <property type="entry name" value="Glycosyltransf_2"/>
</dbReference>
<protein>
    <submittedName>
        <fullName evidence="3">Glycosyltransferase</fullName>
    </submittedName>
</protein>
<evidence type="ECO:0000313" key="4">
    <source>
        <dbReference type="Proteomes" id="UP000013909"/>
    </source>
</evidence>
<gene>
    <name evidence="3" type="ORF">ADIS_1554</name>
</gene>
<proteinExistence type="predicted"/>
<dbReference type="Gene3D" id="3.90.550.10">
    <property type="entry name" value="Spore Coat Polysaccharide Biosynthesis Protein SpsA, Chain A"/>
    <property type="match status" value="1"/>
</dbReference>
<dbReference type="Pfam" id="PF00535">
    <property type="entry name" value="Glycos_transf_2"/>
    <property type="match status" value="1"/>
</dbReference>
<keyword evidence="1" id="KW-0812">Transmembrane</keyword>
<feature type="transmembrane region" description="Helical" evidence="1">
    <location>
        <begin position="262"/>
        <end position="281"/>
    </location>
</feature>
<dbReference type="Proteomes" id="UP000013909">
    <property type="component" value="Unassembled WGS sequence"/>
</dbReference>
<dbReference type="PANTHER" id="PTHR43685:SF3">
    <property type="entry name" value="SLR2126 PROTEIN"/>
    <property type="match status" value="1"/>
</dbReference>
<dbReference type="PATRIC" id="fig|1288963.3.peg.1547"/>
<sequence length="326" mass="36548">MRFSVIIPVYNRPEEIEALLNSLCAQSCTDFEVIVIDDGSSVPCKHVVSAFKERIHLTYVYQQNTGQGFARNTGMQQAAGDFFLFFDSDCQLPSEYMENLRKTITARKLDAFGGPDNAKEDFGPWQKAMNFSMTSFWTTGGIRGKLKDPAKYQARGYNMGFSRKVFEQVGGFRLANQAEDIEISMRIKKAGFKLELVREAWVYHHRKSTFLGFARQSFQFGTNRIHVSRIHPEALQPVHLLPLGFLLAWVFLPFIGWVLPVLFLPVALFFLIWAVGVVVSASWETRSVLIGFLALVTSVAQLSSYGAGIAVEGIRSSASGDQPPRP</sequence>
<comment type="caution">
    <text evidence="3">The sequence shown here is derived from an EMBL/GenBank/DDBJ whole genome shotgun (WGS) entry which is preliminary data.</text>
</comment>
<dbReference type="InterPro" id="IPR029044">
    <property type="entry name" value="Nucleotide-diphossugar_trans"/>
</dbReference>
<dbReference type="RefSeq" id="WP_010853697.1">
    <property type="nucleotide sequence ID" value="NZ_AQHR01000044.1"/>
</dbReference>
<dbReference type="EMBL" id="AQHR01000044">
    <property type="protein sequence ID" value="EON78015.1"/>
    <property type="molecule type" value="Genomic_DNA"/>
</dbReference>
<keyword evidence="3" id="KW-0808">Transferase</keyword>
<dbReference type="PANTHER" id="PTHR43685">
    <property type="entry name" value="GLYCOSYLTRANSFERASE"/>
    <property type="match status" value="1"/>
</dbReference>
<feature type="domain" description="Glycosyltransferase 2-like" evidence="2">
    <location>
        <begin position="4"/>
        <end position="169"/>
    </location>
</feature>
<evidence type="ECO:0000256" key="1">
    <source>
        <dbReference type="SAM" id="Phobius"/>
    </source>
</evidence>
<feature type="transmembrane region" description="Helical" evidence="1">
    <location>
        <begin position="288"/>
        <end position="311"/>
    </location>
</feature>
<dbReference type="GO" id="GO:0016740">
    <property type="term" value="F:transferase activity"/>
    <property type="evidence" value="ECO:0007669"/>
    <property type="project" value="UniProtKB-KW"/>
</dbReference>
<reference evidence="3 4" key="1">
    <citation type="submission" date="2013-02" db="EMBL/GenBank/DDBJ databases">
        <title>A novel strain isolated from Lonar lake, Maharashtra, India.</title>
        <authorList>
            <person name="Singh A."/>
        </authorList>
    </citation>
    <scope>NUCLEOTIDE SEQUENCE [LARGE SCALE GENOMIC DNA]</scope>
    <source>
        <strain evidence="3 4">AK24</strain>
    </source>
</reference>
<dbReference type="InterPro" id="IPR001173">
    <property type="entry name" value="Glyco_trans_2-like"/>
</dbReference>
<dbReference type="AlphaFoldDB" id="R7ZV52"/>
<dbReference type="OrthoDB" id="9813550at2"/>
<accession>R7ZV52</accession>
<keyword evidence="1" id="KW-0472">Membrane</keyword>
<evidence type="ECO:0000259" key="2">
    <source>
        <dbReference type="Pfam" id="PF00535"/>
    </source>
</evidence>
<keyword evidence="4" id="KW-1185">Reference proteome</keyword>
<organism evidence="3 4">
    <name type="scientific">Lunatimonas lonarensis</name>
    <dbReference type="NCBI Taxonomy" id="1232681"/>
    <lineage>
        <taxon>Bacteria</taxon>
        <taxon>Pseudomonadati</taxon>
        <taxon>Bacteroidota</taxon>
        <taxon>Cytophagia</taxon>
        <taxon>Cytophagales</taxon>
        <taxon>Cyclobacteriaceae</taxon>
    </lineage>
</organism>
<dbReference type="STRING" id="1232681.ADIS_1554"/>
<dbReference type="SUPFAM" id="SSF53448">
    <property type="entry name" value="Nucleotide-diphospho-sugar transferases"/>
    <property type="match status" value="1"/>
</dbReference>
<evidence type="ECO:0000313" key="3">
    <source>
        <dbReference type="EMBL" id="EON78015.1"/>
    </source>
</evidence>
<keyword evidence="1" id="KW-1133">Transmembrane helix</keyword>